<sequence>MKIQIEKRQEFVIDVKLRKEQCGLYLQFLNIHKATAENECGELVYNFNTYACQITSDSFFLDPGTYFINFLDVVSLHHPLVTVDWVIRSPSPLTTVSMDFVIIPFKTAIQSVQEVVLKYGKSEKYENGNLIVYTYTNANCFLIMADNLYKWTHIRYNATLLSDKEGVYSGSMLKQTSWVPISPRTRSFVAFLNHIELGVSTSQIKLEYCLSSWFMKWLNWIDASIFSENFELAISI</sequence>
<protein>
    <submittedName>
        <fullName evidence="1">Uncharacterized protein</fullName>
    </submittedName>
</protein>
<evidence type="ECO:0000313" key="1">
    <source>
        <dbReference type="EMBL" id="EFP10419.1"/>
    </source>
</evidence>
<dbReference type="InParanoid" id="E3MW76"/>
<dbReference type="OrthoDB" id="5781632at2759"/>
<dbReference type="EMBL" id="DS268485">
    <property type="protein sequence ID" value="EFP10419.1"/>
    <property type="molecule type" value="Genomic_DNA"/>
</dbReference>
<dbReference type="AlphaFoldDB" id="E3MW76"/>
<evidence type="ECO:0000313" key="2">
    <source>
        <dbReference type="Proteomes" id="UP000008281"/>
    </source>
</evidence>
<name>E3MW76_CAERE</name>
<proteinExistence type="predicted"/>
<accession>E3MW76</accession>
<dbReference type="HOGENOM" id="CLU_1176397_0_0_1"/>
<gene>
    <name evidence="1" type="ORF">CRE_22943</name>
</gene>
<organism evidence="2">
    <name type="scientific">Caenorhabditis remanei</name>
    <name type="common">Caenorhabditis vulgaris</name>
    <dbReference type="NCBI Taxonomy" id="31234"/>
    <lineage>
        <taxon>Eukaryota</taxon>
        <taxon>Metazoa</taxon>
        <taxon>Ecdysozoa</taxon>
        <taxon>Nematoda</taxon>
        <taxon>Chromadorea</taxon>
        <taxon>Rhabditida</taxon>
        <taxon>Rhabditina</taxon>
        <taxon>Rhabditomorpha</taxon>
        <taxon>Rhabditoidea</taxon>
        <taxon>Rhabditidae</taxon>
        <taxon>Peloderinae</taxon>
        <taxon>Caenorhabditis</taxon>
    </lineage>
</organism>
<keyword evidence="2" id="KW-1185">Reference proteome</keyword>
<dbReference type="eggNOG" id="ENOG502TKD1">
    <property type="taxonomic scope" value="Eukaryota"/>
</dbReference>
<dbReference type="FunCoup" id="E3MW76">
    <property type="interactions" value="425"/>
</dbReference>
<reference evidence="1" key="1">
    <citation type="submission" date="2007-07" db="EMBL/GenBank/DDBJ databases">
        <title>PCAP assembly of the Caenorhabditis remanei genome.</title>
        <authorList>
            <consortium name="The Caenorhabditis remanei Sequencing Consortium"/>
            <person name="Wilson R.K."/>
        </authorList>
    </citation>
    <scope>NUCLEOTIDE SEQUENCE [LARGE SCALE GENOMIC DNA]</scope>
    <source>
        <strain evidence="1">PB4641</strain>
    </source>
</reference>
<dbReference type="STRING" id="31234.E3MW76"/>
<dbReference type="Proteomes" id="UP000008281">
    <property type="component" value="Unassembled WGS sequence"/>
</dbReference>